<reference evidence="6" key="1">
    <citation type="submission" date="2018-10" db="EMBL/GenBank/DDBJ databases">
        <title>Hidden diversity of soil giant viruses.</title>
        <authorList>
            <person name="Schulz F."/>
            <person name="Alteio L."/>
            <person name="Goudeau D."/>
            <person name="Ryan E.M."/>
            <person name="Malmstrom R.R."/>
            <person name="Blanchard J."/>
            <person name="Woyke T."/>
        </authorList>
    </citation>
    <scope>NUCLEOTIDE SEQUENCE</scope>
    <source>
        <strain evidence="6">SYV1</strain>
    </source>
</reference>
<evidence type="ECO:0000256" key="3">
    <source>
        <dbReference type="ARBA" id="ARBA00022989"/>
    </source>
</evidence>
<evidence type="ECO:0000256" key="4">
    <source>
        <dbReference type="ARBA" id="ARBA00023136"/>
    </source>
</evidence>
<feature type="transmembrane region" description="Helical" evidence="5">
    <location>
        <begin position="59"/>
        <end position="78"/>
    </location>
</feature>
<keyword evidence="3 5" id="KW-1133">Transmembrane helix</keyword>
<organism evidence="6">
    <name type="scientific">Sylvanvirus sp</name>
    <dbReference type="NCBI Taxonomy" id="2487774"/>
    <lineage>
        <taxon>Viruses</taxon>
    </lineage>
</organism>
<name>A0A3G5AK02_9VIRU</name>
<dbReference type="InterPro" id="IPR004254">
    <property type="entry name" value="AdipoR/HlyIII-related"/>
</dbReference>
<protein>
    <recommendedName>
        <fullName evidence="7">Progestin and adipoQ receptor family member 3</fullName>
    </recommendedName>
</protein>
<sequence>MRSQETNNDGCATRHTYQLETIHKVPEFLQCPHIYKGYRVFLSPAINAKSFFLWHNESLNVWTHAFAFFIYVWLAVQFNYDVWTGSHQLSAHMSSSDIWIYNLYIVSGMSSWWFSCLYHLFNNTSKCIHDRLFCIDTINIAFAIFGSYLPGIVFGFACYPFYQILYTSVVSLLVLTYVFLIQTNRMLLSIVAFSIIPTIHYSWIHSTIFPTIPISTVLIPFMQHATLSAIGFLMYTFKIPERFYPGTFDYIAHSHQWWHIAVALGSWMWMCGLHKFLECKHYALCPP</sequence>
<feature type="transmembrane region" description="Helical" evidence="5">
    <location>
        <begin position="187"/>
        <end position="204"/>
    </location>
</feature>
<dbReference type="Pfam" id="PF03006">
    <property type="entry name" value="HlyIII"/>
    <property type="match status" value="1"/>
</dbReference>
<comment type="subcellular location">
    <subcellularLocation>
        <location evidence="1">Membrane</location>
        <topology evidence="1">Multi-pass membrane protein</topology>
    </subcellularLocation>
</comment>
<dbReference type="GO" id="GO:0038023">
    <property type="term" value="F:signaling receptor activity"/>
    <property type="evidence" value="ECO:0007669"/>
    <property type="project" value="TreeGrafter"/>
</dbReference>
<gene>
    <name evidence="6" type="ORF">Sylvanvirus1_39</name>
</gene>
<feature type="transmembrane region" description="Helical" evidence="5">
    <location>
        <begin position="216"/>
        <end position="237"/>
    </location>
</feature>
<evidence type="ECO:0000256" key="5">
    <source>
        <dbReference type="SAM" id="Phobius"/>
    </source>
</evidence>
<feature type="transmembrane region" description="Helical" evidence="5">
    <location>
        <begin position="133"/>
        <end position="157"/>
    </location>
</feature>
<keyword evidence="2 5" id="KW-0812">Transmembrane</keyword>
<evidence type="ECO:0008006" key="7">
    <source>
        <dbReference type="Google" id="ProtNLM"/>
    </source>
</evidence>
<evidence type="ECO:0000256" key="1">
    <source>
        <dbReference type="ARBA" id="ARBA00004141"/>
    </source>
</evidence>
<dbReference type="PANTHER" id="PTHR20855:SF52">
    <property type="entry name" value="ADIPONECTIN RECEPTOR PROTEIN"/>
    <property type="match status" value="1"/>
</dbReference>
<accession>A0A3G5AK02</accession>
<evidence type="ECO:0000313" key="6">
    <source>
        <dbReference type="EMBL" id="AYV86443.1"/>
    </source>
</evidence>
<dbReference type="GO" id="GO:0016020">
    <property type="term" value="C:membrane"/>
    <property type="evidence" value="ECO:0007669"/>
    <property type="project" value="UniProtKB-SubCell"/>
</dbReference>
<proteinExistence type="predicted"/>
<keyword evidence="4 5" id="KW-0472">Membrane</keyword>
<dbReference type="EMBL" id="MK072507">
    <property type="protein sequence ID" value="AYV86443.1"/>
    <property type="molecule type" value="Genomic_DNA"/>
</dbReference>
<feature type="transmembrane region" description="Helical" evidence="5">
    <location>
        <begin position="163"/>
        <end position="180"/>
    </location>
</feature>
<dbReference type="PANTHER" id="PTHR20855">
    <property type="entry name" value="ADIPOR/PROGESTIN RECEPTOR-RELATED"/>
    <property type="match status" value="1"/>
</dbReference>
<feature type="transmembrane region" description="Helical" evidence="5">
    <location>
        <begin position="98"/>
        <end position="121"/>
    </location>
</feature>
<evidence type="ECO:0000256" key="2">
    <source>
        <dbReference type="ARBA" id="ARBA00022692"/>
    </source>
</evidence>